<dbReference type="Pfam" id="PF17291">
    <property type="entry name" value="M60-like_N"/>
    <property type="match status" value="1"/>
</dbReference>
<proteinExistence type="predicted"/>
<evidence type="ECO:0000259" key="5">
    <source>
        <dbReference type="PROSITE" id="PS51723"/>
    </source>
</evidence>
<protein>
    <submittedName>
        <fullName evidence="6">Peptidase m60, enhancin and enhancin-like domain-containing protein</fullName>
    </submittedName>
</protein>
<dbReference type="Gene3D" id="2.60.120.1250">
    <property type="entry name" value="Peptidase M60, enhancin-like domain 1"/>
    <property type="match status" value="1"/>
</dbReference>
<dbReference type="InterPro" id="IPR036397">
    <property type="entry name" value="RNaseH_sf"/>
</dbReference>
<dbReference type="Gene3D" id="3.30.420.10">
    <property type="entry name" value="Ribonuclease H-like superfamily/Ribonuclease H"/>
    <property type="match status" value="1"/>
</dbReference>
<dbReference type="InterPro" id="IPR035423">
    <property type="entry name" value="M60-like_N"/>
</dbReference>
<dbReference type="PANTHER" id="PTHR37984">
    <property type="entry name" value="PROTEIN CBG26694"/>
    <property type="match status" value="1"/>
</dbReference>
<feature type="domain" description="Integrase catalytic" evidence="4">
    <location>
        <begin position="15"/>
        <end position="185"/>
    </location>
</feature>
<dbReference type="InterPro" id="IPR050951">
    <property type="entry name" value="Retrovirus_Pol_polyprotein"/>
</dbReference>
<dbReference type="InterPro" id="IPR042279">
    <property type="entry name" value="Pep_M60_3"/>
</dbReference>
<dbReference type="Gene3D" id="1.10.390.30">
    <property type="entry name" value="Peptidase M60, enhancin-like domain 3"/>
    <property type="match status" value="1"/>
</dbReference>
<feature type="region of interest" description="Disordered" evidence="3">
    <location>
        <begin position="786"/>
        <end position="820"/>
    </location>
</feature>
<dbReference type="GO" id="GO:0015074">
    <property type="term" value="P:DNA integration"/>
    <property type="evidence" value="ECO:0007669"/>
    <property type="project" value="InterPro"/>
</dbReference>
<dbReference type="PROSITE" id="PS51723">
    <property type="entry name" value="PEPTIDASE_M60"/>
    <property type="match status" value="1"/>
</dbReference>
<accession>A0A9P8SE59</accession>
<dbReference type="CDD" id="cd00024">
    <property type="entry name" value="CD_CSD"/>
    <property type="match status" value="1"/>
</dbReference>
<dbReference type="GO" id="GO:0003723">
    <property type="term" value="F:RNA binding"/>
    <property type="evidence" value="ECO:0007669"/>
    <property type="project" value="UniProtKB-KW"/>
</dbReference>
<evidence type="ECO:0000256" key="1">
    <source>
        <dbReference type="ARBA" id="ARBA00011353"/>
    </source>
</evidence>
<evidence type="ECO:0000256" key="3">
    <source>
        <dbReference type="SAM" id="MobiDB-lite"/>
    </source>
</evidence>
<dbReference type="InterPro" id="IPR001584">
    <property type="entry name" value="Integrase_cat-core"/>
</dbReference>
<name>A0A9P8SE59_9HYPO</name>
<dbReference type="GO" id="GO:0005634">
    <property type="term" value="C:nucleus"/>
    <property type="evidence" value="ECO:0007669"/>
    <property type="project" value="UniProtKB-ARBA"/>
</dbReference>
<evidence type="ECO:0000313" key="7">
    <source>
        <dbReference type="Proteomes" id="UP000824596"/>
    </source>
</evidence>
<dbReference type="SUPFAM" id="SSF53098">
    <property type="entry name" value="Ribonuclease H-like"/>
    <property type="match status" value="1"/>
</dbReference>
<dbReference type="EMBL" id="JAIZPD010000017">
    <property type="protein sequence ID" value="KAH0958055.1"/>
    <property type="molecule type" value="Genomic_DNA"/>
</dbReference>
<dbReference type="InterPro" id="IPR012337">
    <property type="entry name" value="RNaseH-like_sf"/>
</dbReference>
<organism evidence="6 7">
    <name type="scientific">Hirsutella rhossiliensis</name>
    <dbReference type="NCBI Taxonomy" id="111463"/>
    <lineage>
        <taxon>Eukaryota</taxon>
        <taxon>Fungi</taxon>
        <taxon>Dikarya</taxon>
        <taxon>Ascomycota</taxon>
        <taxon>Pezizomycotina</taxon>
        <taxon>Sordariomycetes</taxon>
        <taxon>Hypocreomycetidae</taxon>
        <taxon>Hypocreales</taxon>
        <taxon>Ophiocordycipitaceae</taxon>
        <taxon>Hirsutella</taxon>
    </lineage>
</organism>
<gene>
    <name evidence="6" type="ORF">HRG_10750</name>
</gene>
<dbReference type="Pfam" id="PF13402">
    <property type="entry name" value="Peptidase_M60"/>
    <property type="match status" value="1"/>
</dbReference>
<evidence type="ECO:0000313" key="6">
    <source>
        <dbReference type="EMBL" id="KAH0958055.1"/>
    </source>
</evidence>
<sequence length="820" mass="93664">MAQDMLTALRDASTHRRWPKKWRKELRVAMADCSVIGNRIYYREKLFIPPNDQELKTQVIYPSVFISRVYCLHGTPDNVISDRGSQFISEFWRQVSDRLGVRLRHSSAFHPETDGQTERINAGIEQYLRAFMNFHQDDWVDWLPLAEFATNNVTSETTGVSPFFANYGFHPKLGTEPTKPLPPNQSAAQRREFLKANNIADRFERIITQLKALATQAARRYEENANLNREDAPQYAEGQEVYVSTKNMKTNRPMKKGDDKWAGPFPILKVYLVHACLNSRGMKIFPVFHNSLLRPKPEANGRVLERDDETGELVEKWLFDGLLNSRRDVDGLHYLVKWKHYDPTWQPLTSYVQDSATGKLKESDHQKWQHQWETRAAETYKQSDPSVFPQPRTITVTAVPGAEDERQRLKQQFKWADFQPTGFYLNPNAPLTVSVSGVSGAGRKPEILVGTPALVNPTHLKEVLPTGLDSSGPLGNGNHQVSHPLGGIMYIRYTHAAGQSVPRVTVTLAQGDAAQPFPLYRQGVTTLSLWKKLLSVTKVPFAEHTGKRVIMTGLAAHAKIYADKGLDQDVLLDTYGSIITAQDDISALTSSAPSPRDRPSSLRPIVVQTRTDANPNSSNFRAAVPAGNHKYMYWQNVTRQSWMIWHELGHHRQHSYTWSWRDMTEDTVNIYSLAARRLVPEIPSKVITHGTIKEWEYAKKYLAQDPSMKVFESAGHFVRLVLFEQLRVVFGDAFYHQLHKNSRAGENKKSDADKKHYFMTQAAQLAEENLTDYFTKWGLKPERRTIDEMEKQPDPVEDYTKRPVYGGEKDEARHLELRGV</sequence>
<dbReference type="RefSeq" id="XP_044715569.1">
    <property type="nucleotide sequence ID" value="XM_044869220.1"/>
</dbReference>
<dbReference type="PROSITE" id="PS50994">
    <property type="entry name" value="INTEGRASE"/>
    <property type="match status" value="1"/>
</dbReference>
<dbReference type="InterPro" id="IPR016197">
    <property type="entry name" value="Chromo-like_dom_sf"/>
</dbReference>
<keyword evidence="2" id="KW-0694">RNA-binding</keyword>
<dbReference type="GeneID" id="68359878"/>
<dbReference type="PANTHER" id="PTHR37984:SF15">
    <property type="entry name" value="INTEGRASE CATALYTIC DOMAIN-CONTAINING PROTEIN"/>
    <property type="match status" value="1"/>
</dbReference>
<comment type="caution">
    <text evidence="6">The sequence shown here is derived from an EMBL/GenBank/DDBJ whole genome shotgun (WGS) entry which is preliminary data.</text>
</comment>
<reference evidence="6" key="1">
    <citation type="submission" date="2021-09" db="EMBL/GenBank/DDBJ databases">
        <title>A high-quality genome of the endoparasitic fungus Hirsutella rhossiliensis with a comparison of Hirsutella genomes reveals transposable elements contributing to genome size variation.</title>
        <authorList>
            <person name="Lin R."/>
            <person name="Jiao Y."/>
            <person name="Sun X."/>
            <person name="Ling J."/>
            <person name="Xie B."/>
            <person name="Cheng X."/>
        </authorList>
    </citation>
    <scope>NUCLEOTIDE SEQUENCE</scope>
    <source>
        <strain evidence="6">HR02</strain>
    </source>
</reference>
<keyword evidence="7" id="KW-1185">Reference proteome</keyword>
<dbReference type="SMART" id="SM01276">
    <property type="entry name" value="M60-like"/>
    <property type="match status" value="1"/>
</dbReference>
<feature type="domain" description="Peptidase M60" evidence="5">
    <location>
        <begin position="416"/>
        <end position="731"/>
    </location>
</feature>
<dbReference type="Gene3D" id="3.40.390.80">
    <property type="entry name" value="Peptidase M60, enhancin-like domain 2"/>
    <property type="match status" value="1"/>
</dbReference>
<evidence type="ECO:0000256" key="2">
    <source>
        <dbReference type="ARBA" id="ARBA00022884"/>
    </source>
</evidence>
<dbReference type="OrthoDB" id="10260387at2759"/>
<dbReference type="InterPro" id="IPR031161">
    <property type="entry name" value="Peptidase_M60_dom"/>
</dbReference>
<dbReference type="SUPFAM" id="SSF54160">
    <property type="entry name" value="Chromo domain-like"/>
    <property type="match status" value="1"/>
</dbReference>
<comment type="subunit">
    <text evidence="1">Component of the NuA4 histone acetyltransferase complex.</text>
</comment>
<evidence type="ECO:0000259" key="4">
    <source>
        <dbReference type="PROSITE" id="PS50994"/>
    </source>
</evidence>
<dbReference type="Proteomes" id="UP000824596">
    <property type="component" value="Unassembled WGS sequence"/>
</dbReference>
<dbReference type="AlphaFoldDB" id="A0A9P8SE59"/>